<evidence type="ECO:0000256" key="3">
    <source>
        <dbReference type="ARBA" id="ARBA00023163"/>
    </source>
</evidence>
<proteinExistence type="predicted"/>
<evidence type="ECO:0000313" key="5">
    <source>
        <dbReference type="EMBL" id="AML51586.1"/>
    </source>
</evidence>
<dbReference type="InterPro" id="IPR019888">
    <property type="entry name" value="Tscrpt_reg_AsnC-like"/>
</dbReference>
<keyword evidence="6" id="KW-1185">Reference proteome</keyword>
<dbReference type="InterPro" id="IPR019887">
    <property type="entry name" value="Tscrpt_reg_AsnC/Lrp_C"/>
</dbReference>
<dbReference type="Pfam" id="PF13404">
    <property type="entry name" value="HTH_AsnC-type"/>
    <property type="match status" value="1"/>
</dbReference>
<accession>A0A126V149</accession>
<protein>
    <submittedName>
        <fullName evidence="5">AsnC family transcriptional regulator</fullName>
    </submittedName>
</protein>
<dbReference type="Pfam" id="PF01037">
    <property type="entry name" value="AsnC_trans_reg"/>
    <property type="match status" value="1"/>
</dbReference>
<feature type="domain" description="HTH asnC-type" evidence="4">
    <location>
        <begin position="1"/>
        <end position="54"/>
    </location>
</feature>
<dbReference type="AlphaFoldDB" id="A0A126V149"/>
<dbReference type="Proteomes" id="UP000070371">
    <property type="component" value="Chromosome"/>
</dbReference>
<dbReference type="RefSeq" id="WP_039004627.1">
    <property type="nucleotide sequence ID" value="NZ_CP014327.1"/>
</dbReference>
<dbReference type="PRINTS" id="PR00033">
    <property type="entry name" value="HTHASNC"/>
</dbReference>
<dbReference type="SMART" id="SM00344">
    <property type="entry name" value="HTH_ASNC"/>
    <property type="match status" value="1"/>
</dbReference>
<evidence type="ECO:0000256" key="2">
    <source>
        <dbReference type="ARBA" id="ARBA00023125"/>
    </source>
</evidence>
<dbReference type="PANTHER" id="PTHR30154:SF53">
    <property type="entry name" value="HTH-TYPE TRANSCRIPTIONAL REGULATOR LRPC"/>
    <property type="match status" value="1"/>
</dbReference>
<keyword evidence="3" id="KW-0804">Transcription</keyword>
<dbReference type="PANTHER" id="PTHR30154">
    <property type="entry name" value="LEUCINE-RESPONSIVE REGULATORY PROTEIN"/>
    <property type="match status" value="1"/>
</dbReference>
<gene>
    <name evidence="5" type="ORF">RC74_10220</name>
</gene>
<evidence type="ECO:0000259" key="4">
    <source>
        <dbReference type="PROSITE" id="PS50956"/>
    </source>
</evidence>
<dbReference type="STRING" id="1579316.RC74_10220"/>
<dbReference type="OrthoDB" id="9809462at2"/>
<sequence length="143" mass="15570">MDPLDRNILAQLSSDARLSVAVLARKLGVARSTIQARIARLEKQNIIAGYTLRIGALTQESRIHTTVLLTVEPNAHLIVLAGLRTIPEVERVSTTSGRFDLLLQVVCSTPPALNDVLDQIGEISGVQRSESLIHLATKLDRTT</sequence>
<organism evidence="5 6">
    <name type="scientific">Falsihalocynthiibacter arcticus</name>
    <dbReference type="NCBI Taxonomy" id="1579316"/>
    <lineage>
        <taxon>Bacteria</taxon>
        <taxon>Pseudomonadati</taxon>
        <taxon>Pseudomonadota</taxon>
        <taxon>Alphaproteobacteria</taxon>
        <taxon>Rhodobacterales</taxon>
        <taxon>Roseobacteraceae</taxon>
        <taxon>Falsihalocynthiibacter</taxon>
    </lineage>
</organism>
<dbReference type="KEGG" id="hat:RC74_10220"/>
<dbReference type="InterPro" id="IPR036390">
    <property type="entry name" value="WH_DNA-bd_sf"/>
</dbReference>
<keyword evidence="2" id="KW-0238">DNA-binding</keyword>
<dbReference type="InterPro" id="IPR011008">
    <property type="entry name" value="Dimeric_a/b-barrel"/>
</dbReference>
<dbReference type="EMBL" id="CP014327">
    <property type="protein sequence ID" value="AML51586.1"/>
    <property type="molecule type" value="Genomic_DNA"/>
</dbReference>
<dbReference type="InterPro" id="IPR036388">
    <property type="entry name" value="WH-like_DNA-bd_sf"/>
</dbReference>
<name>A0A126V149_9RHOB</name>
<dbReference type="GO" id="GO:0043565">
    <property type="term" value="F:sequence-specific DNA binding"/>
    <property type="evidence" value="ECO:0007669"/>
    <property type="project" value="InterPro"/>
</dbReference>
<dbReference type="GO" id="GO:0043200">
    <property type="term" value="P:response to amino acid"/>
    <property type="evidence" value="ECO:0007669"/>
    <property type="project" value="TreeGrafter"/>
</dbReference>
<dbReference type="SUPFAM" id="SSF54909">
    <property type="entry name" value="Dimeric alpha+beta barrel"/>
    <property type="match status" value="1"/>
</dbReference>
<dbReference type="InterPro" id="IPR000485">
    <property type="entry name" value="AsnC-type_HTH_dom"/>
</dbReference>
<evidence type="ECO:0000313" key="6">
    <source>
        <dbReference type="Proteomes" id="UP000070371"/>
    </source>
</evidence>
<dbReference type="PROSITE" id="PS50956">
    <property type="entry name" value="HTH_ASNC_2"/>
    <property type="match status" value="1"/>
</dbReference>
<dbReference type="GO" id="GO:0005829">
    <property type="term" value="C:cytosol"/>
    <property type="evidence" value="ECO:0007669"/>
    <property type="project" value="TreeGrafter"/>
</dbReference>
<keyword evidence="1" id="KW-0805">Transcription regulation</keyword>
<evidence type="ECO:0000256" key="1">
    <source>
        <dbReference type="ARBA" id="ARBA00023015"/>
    </source>
</evidence>
<dbReference type="Gene3D" id="3.30.70.920">
    <property type="match status" value="1"/>
</dbReference>
<dbReference type="Gene3D" id="1.10.10.10">
    <property type="entry name" value="Winged helix-like DNA-binding domain superfamily/Winged helix DNA-binding domain"/>
    <property type="match status" value="1"/>
</dbReference>
<reference evidence="5 6" key="1">
    <citation type="submission" date="2016-02" db="EMBL/GenBank/DDBJ databases">
        <title>Complete genome sequence of Halocynthiibacter arcticus PAMC 20958t from arctic marine sediment.</title>
        <authorList>
            <person name="Lee Y.M."/>
            <person name="Baek K."/>
            <person name="Lee H.K."/>
            <person name="Shin S.C."/>
        </authorList>
    </citation>
    <scope>NUCLEOTIDE SEQUENCE [LARGE SCALE GENOMIC DNA]</scope>
    <source>
        <strain evidence="5">PAMC 20958</strain>
    </source>
</reference>
<dbReference type="SUPFAM" id="SSF46785">
    <property type="entry name" value="Winged helix' DNA-binding domain"/>
    <property type="match status" value="1"/>
</dbReference>